<reference evidence="1 2" key="1">
    <citation type="submission" date="2016-10" db="EMBL/GenBank/DDBJ databases">
        <title>Complete genome sequences of three Cupriavidus strains isolated from various Malaysian environments.</title>
        <authorList>
            <person name="Abdullah A.A.-A."/>
            <person name="Shafie N.A.H."/>
            <person name="Lau N.S."/>
        </authorList>
    </citation>
    <scope>NUCLEOTIDE SEQUENCE [LARGE SCALE GENOMIC DNA]</scope>
    <source>
        <strain evidence="1 2">USMAA1020</strain>
    </source>
</reference>
<sequence length="127" mass="14669">MLVATVIVLVLMLRAIYVGAKVGRVTLIRRSGRGLLHVELRRCVYMERLPAYISQFPVPREMRMRVVRMAGIVLWRETCSIALPDEACSHLADISIQEYDEQFPRWARVRALIEAEPERSLRGRPSH</sequence>
<dbReference type="RefSeq" id="WP_071039150.1">
    <property type="nucleotide sequence ID" value="NZ_CP017755.1"/>
</dbReference>
<dbReference type="EMBL" id="CP017755">
    <property type="protein sequence ID" value="AOZ10622.1"/>
    <property type="molecule type" value="Genomic_DNA"/>
</dbReference>
<proteinExistence type="predicted"/>
<dbReference type="Proteomes" id="UP000177515">
    <property type="component" value="Chromosome 2"/>
</dbReference>
<evidence type="ECO:0000313" key="1">
    <source>
        <dbReference type="EMBL" id="AOZ10622.1"/>
    </source>
</evidence>
<name>A0ABM6FFD5_9BURK</name>
<protein>
    <recommendedName>
        <fullName evidence="3">Secreted protein</fullName>
    </recommendedName>
</protein>
<gene>
    <name evidence="1" type="ORF">BKK80_34370</name>
</gene>
<keyword evidence="2" id="KW-1185">Reference proteome</keyword>
<evidence type="ECO:0008006" key="3">
    <source>
        <dbReference type="Google" id="ProtNLM"/>
    </source>
</evidence>
<organism evidence="1 2">
    <name type="scientific">Cupriavidus malaysiensis</name>
    <dbReference type="NCBI Taxonomy" id="367825"/>
    <lineage>
        <taxon>Bacteria</taxon>
        <taxon>Pseudomonadati</taxon>
        <taxon>Pseudomonadota</taxon>
        <taxon>Betaproteobacteria</taxon>
        <taxon>Burkholderiales</taxon>
        <taxon>Burkholderiaceae</taxon>
        <taxon>Cupriavidus</taxon>
    </lineage>
</organism>
<evidence type="ECO:0000313" key="2">
    <source>
        <dbReference type="Proteomes" id="UP000177515"/>
    </source>
</evidence>
<accession>A0ABM6FFD5</accession>